<reference evidence="2 3" key="1">
    <citation type="submission" date="2024-06" db="EMBL/GenBank/DDBJ databases">
        <authorList>
            <person name="Lee S.D."/>
        </authorList>
    </citation>
    <scope>NUCLEOTIDE SEQUENCE [LARGE SCALE GENOMIC DNA]</scope>
    <source>
        <strain evidence="2 3">N1-10</strain>
    </source>
</reference>
<evidence type="ECO:0000313" key="3">
    <source>
        <dbReference type="Proteomes" id="UP001592581"/>
    </source>
</evidence>
<dbReference type="Proteomes" id="UP001592581">
    <property type="component" value="Unassembled WGS sequence"/>
</dbReference>
<feature type="compositionally biased region" description="Pro residues" evidence="1">
    <location>
        <begin position="1"/>
        <end position="13"/>
    </location>
</feature>
<evidence type="ECO:0000313" key="2">
    <source>
        <dbReference type="EMBL" id="MFC1437968.1"/>
    </source>
</evidence>
<dbReference type="RefSeq" id="WP_380563562.1">
    <property type="nucleotide sequence ID" value="NZ_JBEUKS010000002.1"/>
</dbReference>
<accession>A0ABV6XIR3</accession>
<name>A0ABV6XIR3_9ACTN</name>
<sequence length="81" mass="9083">MPPISEYPFPEPQLPLDEPPERERAWTSTDSAGHPLRVTVEYILIDGEAGEALARRQAAAIRRALQWLHAHRDELQSEAGA</sequence>
<dbReference type="EMBL" id="JBEUKS010000002">
    <property type="protein sequence ID" value="MFC1437968.1"/>
    <property type="molecule type" value="Genomic_DNA"/>
</dbReference>
<organism evidence="2 3">
    <name type="scientific">Streptacidiphilus jeojiensis</name>
    <dbReference type="NCBI Taxonomy" id="3229225"/>
    <lineage>
        <taxon>Bacteria</taxon>
        <taxon>Bacillati</taxon>
        <taxon>Actinomycetota</taxon>
        <taxon>Actinomycetes</taxon>
        <taxon>Kitasatosporales</taxon>
        <taxon>Streptomycetaceae</taxon>
        <taxon>Streptacidiphilus</taxon>
    </lineage>
</organism>
<evidence type="ECO:0000256" key="1">
    <source>
        <dbReference type="SAM" id="MobiDB-lite"/>
    </source>
</evidence>
<feature type="region of interest" description="Disordered" evidence="1">
    <location>
        <begin position="1"/>
        <end position="31"/>
    </location>
</feature>
<gene>
    <name evidence="2" type="ORF">ABUW04_06825</name>
</gene>
<protein>
    <submittedName>
        <fullName evidence="2">Uncharacterized protein</fullName>
    </submittedName>
</protein>
<comment type="caution">
    <text evidence="2">The sequence shown here is derived from an EMBL/GenBank/DDBJ whole genome shotgun (WGS) entry which is preliminary data.</text>
</comment>
<proteinExistence type="predicted"/>
<keyword evidence="3" id="KW-1185">Reference proteome</keyword>